<dbReference type="Proteomes" id="UP001315278">
    <property type="component" value="Unassembled WGS sequence"/>
</dbReference>
<proteinExistence type="predicted"/>
<dbReference type="RefSeq" id="WP_212397308.1">
    <property type="nucleotide sequence ID" value="NZ_JAFCJH010000035.1"/>
</dbReference>
<comment type="caution">
    <text evidence="2">The sequence shown here is derived from an EMBL/GenBank/DDBJ whole genome shotgun (WGS) entry which is preliminary data.</text>
</comment>
<keyword evidence="1" id="KW-0472">Membrane</keyword>
<dbReference type="EMBL" id="JAFCJH010000035">
    <property type="protein sequence ID" value="MBR0799146.1"/>
    <property type="molecule type" value="Genomic_DNA"/>
</dbReference>
<name>A0ABS5FQQ6_9BRAD</name>
<evidence type="ECO:0000313" key="2">
    <source>
        <dbReference type="EMBL" id="MBR0799146.1"/>
    </source>
</evidence>
<accession>A0ABS5FQQ6</accession>
<gene>
    <name evidence="2" type="ORF">JQ615_27530</name>
</gene>
<dbReference type="InterPro" id="IPR021741">
    <property type="entry name" value="DUF3311"/>
</dbReference>
<keyword evidence="3" id="KW-1185">Reference proteome</keyword>
<evidence type="ECO:0000313" key="3">
    <source>
        <dbReference type="Proteomes" id="UP001315278"/>
    </source>
</evidence>
<protein>
    <submittedName>
        <fullName evidence="2">DUF3311 domain-containing protein</fullName>
    </submittedName>
</protein>
<feature type="transmembrane region" description="Helical" evidence="1">
    <location>
        <begin position="12"/>
        <end position="31"/>
    </location>
</feature>
<keyword evidence="1" id="KW-1133">Transmembrane helix</keyword>
<feature type="transmembrane region" description="Helical" evidence="1">
    <location>
        <begin position="43"/>
        <end position="65"/>
    </location>
</feature>
<reference evidence="3" key="1">
    <citation type="journal article" date="2021" name="ISME J.">
        <title>Evolutionary origin and ecological implication of a unique nif island in free-living Bradyrhizobium lineages.</title>
        <authorList>
            <person name="Tao J."/>
        </authorList>
    </citation>
    <scope>NUCLEOTIDE SEQUENCE [LARGE SCALE GENOMIC DNA]</scope>
    <source>
        <strain evidence="3">SZCCT0434</strain>
    </source>
</reference>
<evidence type="ECO:0000256" key="1">
    <source>
        <dbReference type="SAM" id="Phobius"/>
    </source>
</evidence>
<sequence length="68" mass="8211">MNPQDRTRTGWSWWYLLFLIQFVAVLWPPFFNKAEPSWIGMPFFYWYQLAWIIVGAILTAIVYFATDD</sequence>
<keyword evidence="1" id="KW-0812">Transmembrane</keyword>
<dbReference type="Pfam" id="PF11755">
    <property type="entry name" value="DUF3311"/>
    <property type="match status" value="1"/>
</dbReference>
<organism evidence="2 3">
    <name type="scientific">Bradyrhizobium jicamae</name>
    <dbReference type="NCBI Taxonomy" id="280332"/>
    <lineage>
        <taxon>Bacteria</taxon>
        <taxon>Pseudomonadati</taxon>
        <taxon>Pseudomonadota</taxon>
        <taxon>Alphaproteobacteria</taxon>
        <taxon>Hyphomicrobiales</taxon>
        <taxon>Nitrobacteraceae</taxon>
        <taxon>Bradyrhizobium</taxon>
    </lineage>
</organism>